<organism evidence="1 2">
    <name type="scientific">Mesotoga infera</name>
    <dbReference type="NCBI Taxonomy" id="1236046"/>
    <lineage>
        <taxon>Bacteria</taxon>
        <taxon>Thermotogati</taxon>
        <taxon>Thermotogota</taxon>
        <taxon>Thermotogae</taxon>
        <taxon>Kosmotogales</taxon>
        <taxon>Kosmotogaceae</taxon>
        <taxon>Mesotoga</taxon>
    </lineage>
</organism>
<dbReference type="AlphaFoldDB" id="A0A7Z7PN18"/>
<protein>
    <submittedName>
        <fullName evidence="1">Uncharacterized protein</fullName>
    </submittedName>
</protein>
<sequence>MTAPSGHPGMFLVRIPVFTKNGDRRLEPVSPHFRGLSSLPVMPDIDPASPLFPLS</sequence>
<dbReference type="EMBL" id="LS974202">
    <property type="protein sequence ID" value="SSC11458.1"/>
    <property type="molecule type" value="Genomic_DNA"/>
</dbReference>
<dbReference type="KEGG" id="minf:MESINF_0009"/>
<keyword evidence="2" id="KW-1185">Reference proteome</keyword>
<name>A0A7Z7PN18_9BACT</name>
<evidence type="ECO:0000313" key="2">
    <source>
        <dbReference type="Proteomes" id="UP000250796"/>
    </source>
</evidence>
<accession>A0A7Z7PN18</accession>
<proteinExistence type="predicted"/>
<evidence type="ECO:0000313" key="1">
    <source>
        <dbReference type="EMBL" id="SSC11458.1"/>
    </source>
</evidence>
<dbReference type="Proteomes" id="UP000250796">
    <property type="component" value="Chromosome MESINF"/>
</dbReference>
<reference evidence="1 2" key="1">
    <citation type="submission" date="2017-01" db="EMBL/GenBank/DDBJ databases">
        <authorList>
            <person name="Erauso G."/>
        </authorList>
    </citation>
    <scope>NUCLEOTIDE SEQUENCE [LARGE SCALE GENOMIC DNA]</scope>
    <source>
        <strain evidence="1">MESINF1</strain>
    </source>
</reference>
<gene>
    <name evidence="1" type="ORF">MESINF_0009</name>
</gene>